<evidence type="ECO:0000313" key="2">
    <source>
        <dbReference type="EMBL" id="SLM19475.1"/>
    </source>
</evidence>
<dbReference type="SUPFAM" id="SSF56300">
    <property type="entry name" value="Metallo-dependent phosphatases"/>
    <property type="match status" value="1"/>
</dbReference>
<accession>A0A3P3XT51</accession>
<sequence>MKKPLHILCVADEVDLLVYSAQICERFSDIDLILSAGDIPNEYLEYIVSMLNKPLISVAGNHDKSDDPIGRGVLQYNNEQRGGLGRIRFSIKKENGIHVLGLPGSIRYNDGQNQYSDLWMTFRIIRMLPRLLARRLLFGRSVDIILAHAPPRGIHDGGDPAHIGFSAYRWLIRLAKPYYFIHGHVHLYDLQALREMNYFDTTVVNVYGHRVITLPKEDDNAR</sequence>
<dbReference type="Gene3D" id="3.60.21.10">
    <property type="match status" value="1"/>
</dbReference>
<feature type="domain" description="Calcineurin-like phosphoesterase" evidence="1">
    <location>
        <begin position="25"/>
        <end position="187"/>
    </location>
</feature>
<dbReference type="Pfam" id="PF00149">
    <property type="entry name" value="Metallophos"/>
    <property type="match status" value="1"/>
</dbReference>
<gene>
    <name evidence="2" type="ORF">SPIRO4BDMA_50990</name>
</gene>
<dbReference type="EMBL" id="FWDO01000005">
    <property type="protein sequence ID" value="SLM19475.1"/>
    <property type="molecule type" value="Genomic_DNA"/>
</dbReference>
<proteinExistence type="predicted"/>
<reference evidence="2" key="1">
    <citation type="submission" date="2017-02" db="EMBL/GenBank/DDBJ databases">
        <authorList>
            <person name="Regsiter A."/>
            <person name="William W."/>
        </authorList>
    </citation>
    <scope>NUCLEOTIDE SEQUENCE</scope>
    <source>
        <strain evidence="2">BdmA 4</strain>
    </source>
</reference>
<dbReference type="AlphaFoldDB" id="A0A3P3XT51"/>
<protein>
    <submittedName>
        <fullName evidence="2">Metallophosphoesterase</fullName>
    </submittedName>
</protein>
<dbReference type="GO" id="GO:0016787">
    <property type="term" value="F:hydrolase activity"/>
    <property type="evidence" value="ECO:0007669"/>
    <property type="project" value="InterPro"/>
</dbReference>
<dbReference type="InterPro" id="IPR004843">
    <property type="entry name" value="Calcineurin-like_PHP"/>
</dbReference>
<name>A0A3P3XT51_9SPIR</name>
<organism evidence="2">
    <name type="scientific">uncultured spirochete</name>
    <dbReference type="NCBI Taxonomy" id="156406"/>
    <lineage>
        <taxon>Bacteria</taxon>
        <taxon>Pseudomonadati</taxon>
        <taxon>Spirochaetota</taxon>
        <taxon>Spirochaetia</taxon>
        <taxon>Spirochaetales</taxon>
        <taxon>environmental samples</taxon>
    </lineage>
</organism>
<dbReference type="InterPro" id="IPR029052">
    <property type="entry name" value="Metallo-depent_PP-like"/>
</dbReference>
<evidence type="ECO:0000259" key="1">
    <source>
        <dbReference type="Pfam" id="PF00149"/>
    </source>
</evidence>